<dbReference type="InterPro" id="IPR005901">
    <property type="entry name" value="GLPGLI"/>
</dbReference>
<keyword evidence="2" id="KW-1185">Reference proteome</keyword>
<dbReference type="NCBIfam" id="TIGR01200">
    <property type="entry name" value="GLPGLI"/>
    <property type="match status" value="1"/>
</dbReference>
<reference evidence="1 2" key="1">
    <citation type="submission" date="2020-05" db="EMBL/GenBank/DDBJ databases">
        <title>Tigecycline resistant gene in Empedobacter stercoris.</title>
        <authorList>
            <person name="Chen Y."/>
            <person name="Cheng Y."/>
            <person name="Zhou K."/>
        </authorList>
    </citation>
    <scope>NUCLEOTIDE SEQUENCE [LARGE SCALE GENOMIC DNA]</scope>
    <source>
        <strain evidence="1 2">ES202</strain>
    </source>
</reference>
<name>A0ABX1WMU4_9FLAO</name>
<evidence type="ECO:0000313" key="2">
    <source>
        <dbReference type="Proteomes" id="UP000580344"/>
    </source>
</evidence>
<protein>
    <submittedName>
        <fullName evidence="1">GLPGLI family protein</fullName>
    </submittedName>
</protein>
<comment type="caution">
    <text evidence="1">The sequence shown here is derived from an EMBL/GenBank/DDBJ whole genome shotgun (WGS) entry which is preliminary data.</text>
</comment>
<sequence length="271" mass="31521">MSSVLFAQPKIKSDLIVASSKYSQTNYDLSDYNITYDYKIVRNIKNPDKAKSGLALLQISKRYNKFVDYNRIGSDSIDEKHSHLATVNANDINISMAQRFKSAFRYQIIIDKERDELIFVDNVYTDYFLYKENLPKLNWTLQKDIKQILNYSAKKATVKYGGRNWTAWYTEDIPLQYGPYKFGGLPGLILEIYDDKEHYHFTANSINQNPKQIYLSQGDKTPITVKKVEFYKAEKDYHENAGERFKGHALDQNKKPITNIGAMSYNPIELE</sequence>
<organism evidence="1 2">
    <name type="scientific">Empedobacter stercoris</name>
    <dbReference type="NCBI Taxonomy" id="1628248"/>
    <lineage>
        <taxon>Bacteria</taxon>
        <taxon>Pseudomonadati</taxon>
        <taxon>Bacteroidota</taxon>
        <taxon>Flavobacteriia</taxon>
        <taxon>Flavobacteriales</taxon>
        <taxon>Weeksellaceae</taxon>
        <taxon>Empedobacter</taxon>
    </lineage>
</organism>
<dbReference type="Proteomes" id="UP000580344">
    <property type="component" value="Unassembled WGS sequence"/>
</dbReference>
<dbReference type="Pfam" id="PF22252">
    <property type="entry name" value="PNGase_F-II_N"/>
    <property type="match status" value="1"/>
</dbReference>
<gene>
    <name evidence="1" type="ORF">HMH06_08485</name>
</gene>
<dbReference type="EMBL" id="JABFOQ010000017">
    <property type="protein sequence ID" value="NOJ75865.1"/>
    <property type="molecule type" value="Genomic_DNA"/>
</dbReference>
<accession>A0ABX1WMU4</accession>
<evidence type="ECO:0000313" key="1">
    <source>
        <dbReference type="EMBL" id="NOJ75865.1"/>
    </source>
</evidence>
<proteinExistence type="predicted"/>